<proteinExistence type="predicted"/>
<evidence type="ECO:0000256" key="1">
    <source>
        <dbReference type="ARBA" id="ARBA00023015"/>
    </source>
</evidence>
<dbReference type="AlphaFoldDB" id="A0A9W7GHP8"/>
<keyword evidence="6" id="KW-0472">Membrane</keyword>
<evidence type="ECO:0000313" key="11">
    <source>
        <dbReference type="Proteomes" id="UP001165065"/>
    </source>
</evidence>
<dbReference type="SMART" id="SM00717">
    <property type="entry name" value="SANT"/>
    <property type="match status" value="1"/>
</dbReference>
<keyword evidence="6" id="KW-0812">Transmembrane</keyword>
<dbReference type="PANTHER" id="PTHR12802">
    <property type="entry name" value="SWI/SNF COMPLEX-RELATED"/>
    <property type="match status" value="1"/>
</dbReference>
<organism evidence="10 11">
    <name type="scientific">Triparma columacea</name>
    <dbReference type="NCBI Taxonomy" id="722753"/>
    <lineage>
        <taxon>Eukaryota</taxon>
        <taxon>Sar</taxon>
        <taxon>Stramenopiles</taxon>
        <taxon>Ochrophyta</taxon>
        <taxon>Bolidophyceae</taxon>
        <taxon>Parmales</taxon>
        <taxon>Triparmaceae</taxon>
        <taxon>Triparma</taxon>
    </lineage>
</organism>
<keyword evidence="3" id="KW-0804">Transcription</keyword>
<protein>
    <recommendedName>
        <fullName evidence="12">Myb-like domain-containing protein</fullName>
    </recommendedName>
</protein>
<feature type="transmembrane region" description="Helical" evidence="6">
    <location>
        <begin position="54"/>
        <end position="80"/>
    </location>
</feature>
<evidence type="ECO:0000259" key="7">
    <source>
        <dbReference type="PROSITE" id="PS50090"/>
    </source>
</evidence>
<dbReference type="SUPFAM" id="SSF46689">
    <property type="entry name" value="Homeodomain-like"/>
    <property type="match status" value="1"/>
</dbReference>
<keyword evidence="1" id="KW-0805">Transcription regulation</keyword>
<gene>
    <name evidence="10" type="ORF">TrCOL_g10297</name>
</gene>
<evidence type="ECO:0000256" key="3">
    <source>
        <dbReference type="ARBA" id="ARBA00023163"/>
    </source>
</evidence>
<dbReference type="PROSITE" id="PS51293">
    <property type="entry name" value="SANT"/>
    <property type="match status" value="1"/>
</dbReference>
<feature type="domain" description="Myb-like" evidence="7">
    <location>
        <begin position="188"/>
        <end position="238"/>
    </location>
</feature>
<feature type="region of interest" description="Disordered" evidence="5">
    <location>
        <begin position="910"/>
        <end position="931"/>
    </location>
</feature>
<accession>A0A9W7GHP8</accession>
<dbReference type="PROSITE" id="PS51294">
    <property type="entry name" value="HTH_MYB"/>
    <property type="match status" value="1"/>
</dbReference>
<dbReference type="GO" id="GO:0003677">
    <property type="term" value="F:DNA binding"/>
    <property type="evidence" value="ECO:0007669"/>
    <property type="project" value="UniProtKB-KW"/>
</dbReference>
<evidence type="ECO:0008006" key="12">
    <source>
        <dbReference type="Google" id="ProtNLM"/>
    </source>
</evidence>
<dbReference type="PROSITE" id="PS50090">
    <property type="entry name" value="MYB_LIKE"/>
    <property type="match status" value="1"/>
</dbReference>
<keyword evidence="2" id="KW-0238">DNA-binding</keyword>
<evidence type="ECO:0000256" key="4">
    <source>
        <dbReference type="ARBA" id="ARBA00023242"/>
    </source>
</evidence>
<evidence type="ECO:0000313" key="10">
    <source>
        <dbReference type="EMBL" id="GMI45109.1"/>
    </source>
</evidence>
<evidence type="ECO:0000256" key="5">
    <source>
        <dbReference type="SAM" id="MobiDB-lite"/>
    </source>
</evidence>
<evidence type="ECO:0000259" key="9">
    <source>
        <dbReference type="PROSITE" id="PS51294"/>
    </source>
</evidence>
<evidence type="ECO:0000256" key="6">
    <source>
        <dbReference type="SAM" id="Phobius"/>
    </source>
</evidence>
<dbReference type="OrthoDB" id="72460at2759"/>
<evidence type="ECO:0000259" key="8">
    <source>
        <dbReference type="PROSITE" id="PS51293"/>
    </source>
</evidence>
<sequence length="1244" mass="138286">MHAVTSFNARNSDELHVNLANRKDNETKGNSTPLISSPPSSPPWNVIHLARPSYFHAILAAIYVLIVPQLTWVVLLLTLVAPSPCRPVLLILHVYPFFFKDSNGACKRLRASSILSSFLPRRSFSPSISRRLLPILLLFIFILQIDTVQASDTDSQNNPSILDTAVASLFASTAALAMSTNTAKGEEEVEASTGRWTEQEHILFLKGLKAHGKKWKLVAAHVHTRTLLQTQTHAQGYFNKIMRERERREMTSGIRGDDDDPAIMGVENGGTQNAPVLRKSRREHAAGSWSFLVEHDAPEPAVEELWEPAARHRAREPAARRRAAGSRARLFLRTVPEWFANEENGFSREELKEELSKRNFTEVFGYLKDKHSFDYSKTTLWNYIKKDPDLSEIRENFAHGQVASWFADKEEGPFRLVALKEALSKMNVMEVYRYLKDKHGFLHSYNALLKYIKKVPDLSEIRNSRSIPVAPWFADEEEGPLRRITLKEELGKTGNVSQVHGYLRDNRGFPCGYNPFLRYINNDSELSEIYHSFFVSVVDSWLADKDEGPSRLFTLKMAMQNSNSVQEVKDAWDDLEDAPFLSFPALAQYLRNNLQHCSEDLKADCKRKRSKSTADGNWVSDRRGVAESHYKVQFEYHLASFPDTPKCKGLRVTSSERKLEVHGMDGNVIQTVPYWVSGVVLSQYRSIMIMTGMTSMGLHGSGGELDSEYTEDDEDYEVFQDSADAQDDSEETPDGTGIHEQKKKVTLSLVLNLGSKEDKRGLHATRFIALAEKNRLITNEVVEELIGNDIFSAARTSEDQKTLALDLISAGRGRKNNKTVMRRFKGNSKKDKAMTAILNLADELGLVITRALILRYKDGCGTIHSDGVYRSTNTFCKVIFKYGGGNFLMREGKDGDFCVVSLVTPPVKTQASELGRRPSLKPSSNPSVDDKKIEGGDWGFTAAGSAVGGVDLTSYSNSGITPSMSTMVQTPRQRGGGGMGDGYNEGYDEGDDEYVQRAPLAARGKKIFIECFSGGGAPASVDTDITKGMGGLGVSPTSASAAAAASSTATQRQRDISYKDMSPGGLSIPEEDEEDWALFAEIMALPESTKSISGKSPSHKKGRMFSPKTTEFMSQQVVSTAGPLGGEVVDADDDDPPLPIFVSGVSAVMPDFPDDASGKKLRSLYEYIVSVGFNGELVSGFTVDFTRSNSHNKKKKYHYFVGRDGKKHRSRLDVAKHLQIVVRDRLQIAVKQAWGMSEAKKNKW</sequence>
<feature type="domain" description="SANT" evidence="8">
    <location>
        <begin position="191"/>
        <end position="229"/>
    </location>
</feature>
<feature type="domain" description="HTH myb-type" evidence="9">
    <location>
        <begin position="194"/>
        <end position="242"/>
    </location>
</feature>
<evidence type="ECO:0000256" key="2">
    <source>
        <dbReference type="ARBA" id="ARBA00023125"/>
    </source>
</evidence>
<dbReference type="InterPro" id="IPR009057">
    <property type="entry name" value="Homeodomain-like_sf"/>
</dbReference>
<dbReference type="CDD" id="cd00167">
    <property type="entry name" value="SANT"/>
    <property type="match status" value="1"/>
</dbReference>
<keyword evidence="6" id="KW-1133">Transmembrane helix</keyword>
<dbReference type="InterPro" id="IPR017930">
    <property type="entry name" value="Myb_dom"/>
</dbReference>
<dbReference type="Gene3D" id="1.10.10.60">
    <property type="entry name" value="Homeodomain-like"/>
    <property type="match status" value="1"/>
</dbReference>
<dbReference type="Pfam" id="PF00249">
    <property type="entry name" value="Myb_DNA-binding"/>
    <property type="match status" value="1"/>
</dbReference>
<dbReference type="EMBL" id="BRYA01000237">
    <property type="protein sequence ID" value="GMI45109.1"/>
    <property type="molecule type" value="Genomic_DNA"/>
</dbReference>
<keyword evidence="11" id="KW-1185">Reference proteome</keyword>
<feature type="region of interest" description="Disordered" evidence="5">
    <location>
        <begin position="1043"/>
        <end position="1066"/>
    </location>
</feature>
<dbReference type="InterPro" id="IPR001005">
    <property type="entry name" value="SANT/Myb"/>
</dbReference>
<comment type="caution">
    <text evidence="10">The sequence shown here is derived from an EMBL/GenBank/DDBJ whole genome shotgun (WGS) entry which is preliminary data.</text>
</comment>
<dbReference type="InterPro" id="IPR017884">
    <property type="entry name" value="SANT_dom"/>
</dbReference>
<name>A0A9W7GHP8_9STRA</name>
<keyword evidence="4" id="KW-0539">Nucleus</keyword>
<dbReference type="Proteomes" id="UP001165065">
    <property type="component" value="Unassembled WGS sequence"/>
</dbReference>
<reference evidence="11" key="1">
    <citation type="journal article" date="2023" name="Commun. Biol.">
        <title>Genome analysis of Parmales, the sister group of diatoms, reveals the evolutionary specialization of diatoms from phago-mixotrophs to photoautotrophs.</title>
        <authorList>
            <person name="Ban H."/>
            <person name="Sato S."/>
            <person name="Yoshikawa S."/>
            <person name="Yamada K."/>
            <person name="Nakamura Y."/>
            <person name="Ichinomiya M."/>
            <person name="Sato N."/>
            <person name="Blanc-Mathieu R."/>
            <person name="Endo H."/>
            <person name="Kuwata A."/>
            <person name="Ogata H."/>
        </authorList>
    </citation>
    <scope>NUCLEOTIDE SEQUENCE [LARGE SCALE GENOMIC DNA]</scope>
</reference>